<evidence type="ECO:0000256" key="1">
    <source>
        <dbReference type="ARBA" id="ARBA00006484"/>
    </source>
</evidence>
<dbReference type="PANTHER" id="PTHR43618:SF18">
    <property type="entry name" value="SHORT CHAIN DEHYDROGENASE_REDUCTASE FAMILY (AFU_ORTHOLOGUE AFUA_5G12480)"/>
    <property type="match status" value="1"/>
</dbReference>
<keyword evidence="2" id="KW-0521">NADP</keyword>
<dbReference type="GeneID" id="5435895"/>
<evidence type="ECO:0000256" key="3">
    <source>
        <dbReference type="ARBA" id="ARBA00023002"/>
    </source>
</evidence>
<dbReference type="InterPro" id="IPR036291">
    <property type="entry name" value="NAD(P)-bd_dom_sf"/>
</dbReference>
<dbReference type="OrthoDB" id="2898618at2759"/>
<dbReference type="Proteomes" id="UP000001798">
    <property type="component" value="Chromosome 13"/>
</dbReference>
<evidence type="ECO:0000313" key="5">
    <source>
        <dbReference type="Proteomes" id="UP000001798"/>
    </source>
</evidence>
<keyword evidence="3" id="KW-0560">Oxidoreductase</keyword>
<protein>
    <submittedName>
        <fullName evidence="4">Uncharacterized protein</fullName>
    </submittedName>
</protein>
<comment type="similarity">
    <text evidence="1">Belongs to the short-chain dehydrogenases/reductases (SDR) family.</text>
</comment>
<dbReference type="CDD" id="cd05233">
    <property type="entry name" value="SDR_c"/>
    <property type="match status" value="1"/>
</dbReference>
<dbReference type="Pfam" id="PF13561">
    <property type="entry name" value="adh_short_C2"/>
    <property type="match status" value="1"/>
</dbReference>
<dbReference type="RefSeq" id="XP_001555329.1">
    <property type="nucleotide sequence ID" value="XM_001555279.2"/>
</dbReference>
<dbReference type="PANTHER" id="PTHR43618">
    <property type="entry name" value="7-ALPHA-HYDROXYSTEROID DEHYDROGENASE"/>
    <property type="match status" value="1"/>
</dbReference>
<reference evidence="4 5" key="3">
    <citation type="journal article" date="2017" name="Mol. Plant Pathol.">
        <title>A gapless genome sequence of the fungus Botrytis cinerea.</title>
        <authorList>
            <person name="Van Kan J.A."/>
            <person name="Stassen J.H."/>
            <person name="Mosbach A."/>
            <person name="Van Der Lee T.A."/>
            <person name="Faino L."/>
            <person name="Farmer A.D."/>
            <person name="Papasotiriou D.G."/>
            <person name="Zhou S."/>
            <person name="Seidl M.F."/>
            <person name="Cottam E."/>
            <person name="Edel D."/>
            <person name="Hahn M."/>
            <person name="Schwartz D.C."/>
            <person name="Dietrich R.A."/>
            <person name="Widdison S."/>
            <person name="Scalliet G."/>
        </authorList>
    </citation>
    <scope>NUCLEOTIDE SEQUENCE [LARGE SCALE GENOMIC DNA]</scope>
    <source>
        <strain evidence="4 5">B05.10</strain>
    </source>
</reference>
<dbReference type="OMA" id="PWKIRAN"/>
<dbReference type="PROSITE" id="PS00061">
    <property type="entry name" value="ADH_SHORT"/>
    <property type="match status" value="1"/>
</dbReference>
<evidence type="ECO:0000313" key="4">
    <source>
        <dbReference type="EMBL" id="ATZ56371.1"/>
    </source>
</evidence>
<keyword evidence="5" id="KW-1185">Reference proteome</keyword>
<name>A0A384K0S0_BOTFB</name>
<accession>A0A384K0S0</accession>
<dbReference type="VEuPathDB" id="FungiDB:Bcin13g02110"/>
<dbReference type="KEGG" id="bfu:BCIN_13g02110"/>
<reference evidence="4 5" key="2">
    <citation type="journal article" date="2012" name="Eukaryot. Cell">
        <title>Genome update of Botrytis cinerea strains B05.10 and T4.</title>
        <authorList>
            <person name="Staats M."/>
            <person name="van Kan J.A."/>
        </authorList>
    </citation>
    <scope>NUCLEOTIDE SEQUENCE [LARGE SCALE GENOMIC DNA]</scope>
    <source>
        <strain evidence="4 5">B05.10</strain>
    </source>
</reference>
<dbReference type="GO" id="GO:0016491">
    <property type="term" value="F:oxidoreductase activity"/>
    <property type="evidence" value="ECO:0007669"/>
    <property type="project" value="UniProtKB-KW"/>
</dbReference>
<dbReference type="InterPro" id="IPR002347">
    <property type="entry name" value="SDR_fam"/>
</dbReference>
<dbReference type="AlphaFoldDB" id="A0A384K0S0"/>
<dbReference type="InterPro" id="IPR052178">
    <property type="entry name" value="Sec_Metab_Biosynth_SDR"/>
</dbReference>
<dbReference type="Gene3D" id="3.40.50.720">
    <property type="entry name" value="NAD(P)-binding Rossmann-like Domain"/>
    <property type="match status" value="1"/>
</dbReference>
<dbReference type="InterPro" id="IPR020904">
    <property type="entry name" value="Sc_DH/Rdtase_CS"/>
</dbReference>
<reference evidence="4 5" key="1">
    <citation type="journal article" date="2011" name="PLoS Genet.">
        <title>Genomic analysis of the necrotrophic fungal pathogens Sclerotinia sclerotiorum and Botrytis cinerea.</title>
        <authorList>
            <person name="Amselem J."/>
            <person name="Cuomo C.A."/>
            <person name="van Kan J.A."/>
            <person name="Viaud M."/>
            <person name="Benito E.P."/>
            <person name="Couloux A."/>
            <person name="Coutinho P.M."/>
            <person name="de Vries R.P."/>
            <person name="Dyer P.S."/>
            <person name="Fillinger S."/>
            <person name="Fournier E."/>
            <person name="Gout L."/>
            <person name="Hahn M."/>
            <person name="Kohn L."/>
            <person name="Lapalu N."/>
            <person name="Plummer K.M."/>
            <person name="Pradier J.M."/>
            <person name="Quevillon E."/>
            <person name="Sharon A."/>
            <person name="Simon A."/>
            <person name="ten Have A."/>
            <person name="Tudzynski B."/>
            <person name="Tudzynski P."/>
            <person name="Wincker P."/>
            <person name="Andrew M."/>
            <person name="Anthouard V."/>
            <person name="Beever R.E."/>
            <person name="Beffa R."/>
            <person name="Benoit I."/>
            <person name="Bouzid O."/>
            <person name="Brault B."/>
            <person name="Chen Z."/>
            <person name="Choquer M."/>
            <person name="Collemare J."/>
            <person name="Cotton P."/>
            <person name="Danchin E.G."/>
            <person name="Da Silva C."/>
            <person name="Gautier A."/>
            <person name="Giraud C."/>
            <person name="Giraud T."/>
            <person name="Gonzalez C."/>
            <person name="Grossetete S."/>
            <person name="Guldener U."/>
            <person name="Henrissat B."/>
            <person name="Howlett B.J."/>
            <person name="Kodira C."/>
            <person name="Kretschmer M."/>
            <person name="Lappartient A."/>
            <person name="Leroch M."/>
            <person name="Levis C."/>
            <person name="Mauceli E."/>
            <person name="Neuveglise C."/>
            <person name="Oeser B."/>
            <person name="Pearson M."/>
            <person name="Poulain J."/>
            <person name="Poussereau N."/>
            <person name="Quesneville H."/>
            <person name="Rascle C."/>
            <person name="Schumacher J."/>
            <person name="Segurens B."/>
            <person name="Sexton A."/>
            <person name="Silva E."/>
            <person name="Sirven C."/>
            <person name="Soanes D.M."/>
            <person name="Talbot N.J."/>
            <person name="Templeton M."/>
            <person name="Yandava C."/>
            <person name="Yarden O."/>
            <person name="Zeng Q."/>
            <person name="Rollins J.A."/>
            <person name="Lebrun M.H."/>
            <person name="Dickman M."/>
        </authorList>
    </citation>
    <scope>NUCLEOTIDE SEQUENCE [LARGE SCALE GENOMIC DNA]</scope>
    <source>
        <strain evidence="4 5">B05.10</strain>
    </source>
</reference>
<dbReference type="EMBL" id="CP009817">
    <property type="protein sequence ID" value="ATZ56371.1"/>
    <property type="molecule type" value="Genomic_DNA"/>
</dbReference>
<organism evidence="4 5">
    <name type="scientific">Botryotinia fuckeliana (strain B05.10)</name>
    <name type="common">Noble rot fungus</name>
    <name type="synonym">Botrytis cinerea</name>
    <dbReference type="NCBI Taxonomy" id="332648"/>
    <lineage>
        <taxon>Eukaryota</taxon>
        <taxon>Fungi</taxon>
        <taxon>Dikarya</taxon>
        <taxon>Ascomycota</taxon>
        <taxon>Pezizomycotina</taxon>
        <taxon>Leotiomycetes</taxon>
        <taxon>Helotiales</taxon>
        <taxon>Sclerotiniaceae</taxon>
        <taxon>Botrytis</taxon>
    </lineage>
</organism>
<gene>
    <name evidence="4" type="ORF">BCIN_13g02110</name>
</gene>
<proteinExistence type="inferred from homology"/>
<evidence type="ECO:0000256" key="2">
    <source>
        <dbReference type="ARBA" id="ARBA00022857"/>
    </source>
</evidence>
<dbReference type="SUPFAM" id="SSF51735">
    <property type="entry name" value="NAD(P)-binding Rossmann-fold domains"/>
    <property type="match status" value="1"/>
</dbReference>
<sequence length="285" mass="29665">MATSSILAANLFNVKGLVAVVTGGGSGIGLMMARALALNGAERVYIIGRRKEVLESAASSVDTGNIIPIVGDVTDKEAVASIVSKIESEVGYINVLVANSGIAGPQATKPITPSSSISEFASAWGSASMEEMTKTFELNTVAVFSCIMAFLDLLDKGNKKGNVEQKSQVVATSSIGGLNRKAPGGIIYGQSKAATTHLMKQLSTQLAPYQIRCNTIAPGLFPSEMAMGLIGDGVFSKDQIPLERAGTEEEMAGCILFLASRAGAYCTHALIVVDGGRLSIMPSTW</sequence>
<dbReference type="PRINTS" id="PR00081">
    <property type="entry name" value="GDHRDH"/>
</dbReference>